<accession>A0A0F9AVX9</accession>
<protein>
    <submittedName>
        <fullName evidence="1">Uncharacterized protein</fullName>
    </submittedName>
</protein>
<name>A0A0F9AVX9_9ZZZZ</name>
<organism evidence="1">
    <name type="scientific">marine sediment metagenome</name>
    <dbReference type="NCBI Taxonomy" id="412755"/>
    <lineage>
        <taxon>unclassified sequences</taxon>
        <taxon>metagenomes</taxon>
        <taxon>ecological metagenomes</taxon>
    </lineage>
</organism>
<sequence>MSEKKERGICHCATHADKYPYVLVSNTADDRESVKVVIFPKEGQDGYGLILPRNLARLTAKRINQFLDLTVKK</sequence>
<dbReference type="EMBL" id="LAZR01043992">
    <property type="protein sequence ID" value="KKL05737.1"/>
    <property type="molecule type" value="Genomic_DNA"/>
</dbReference>
<reference evidence="1" key="1">
    <citation type="journal article" date="2015" name="Nature">
        <title>Complex archaea that bridge the gap between prokaryotes and eukaryotes.</title>
        <authorList>
            <person name="Spang A."/>
            <person name="Saw J.H."/>
            <person name="Jorgensen S.L."/>
            <person name="Zaremba-Niedzwiedzka K."/>
            <person name="Martijn J."/>
            <person name="Lind A.E."/>
            <person name="van Eijk R."/>
            <person name="Schleper C."/>
            <person name="Guy L."/>
            <person name="Ettema T.J."/>
        </authorList>
    </citation>
    <scope>NUCLEOTIDE SEQUENCE</scope>
</reference>
<dbReference type="AlphaFoldDB" id="A0A0F9AVX9"/>
<gene>
    <name evidence="1" type="ORF">LCGC14_2603040</name>
</gene>
<comment type="caution">
    <text evidence="1">The sequence shown here is derived from an EMBL/GenBank/DDBJ whole genome shotgun (WGS) entry which is preliminary data.</text>
</comment>
<evidence type="ECO:0000313" key="1">
    <source>
        <dbReference type="EMBL" id="KKL05737.1"/>
    </source>
</evidence>
<proteinExistence type="predicted"/>